<name>A0A7C8MF13_9PLEO</name>
<evidence type="ECO:0000256" key="2">
    <source>
        <dbReference type="SAM" id="SignalP"/>
    </source>
</evidence>
<protein>
    <submittedName>
        <fullName evidence="3">Uncharacterized protein</fullName>
    </submittedName>
</protein>
<keyword evidence="2" id="KW-0732">Signal</keyword>
<keyword evidence="4" id="KW-1185">Reference proteome</keyword>
<feature type="signal peptide" evidence="2">
    <location>
        <begin position="1"/>
        <end position="17"/>
    </location>
</feature>
<feature type="region of interest" description="Disordered" evidence="1">
    <location>
        <begin position="117"/>
        <end position="174"/>
    </location>
</feature>
<proteinExistence type="predicted"/>
<organism evidence="3 4">
    <name type="scientific">Massariosphaeria phaeospora</name>
    <dbReference type="NCBI Taxonomy" id="100035"/>
    <lineage>
        <taxon>Eukaryota</taxon>
        <taxon>Fungi</taxon>
        <taxon>Dikarya</taxon>
        <taxon>Ascomycota</taxon>
        <taxon>Pezizomycotina</taxon>
        <taxon>Dothideomycetes</taxon>
        <taxon>Pleosporomycetidae</taxon>
        <taxon>Pleosporales</taxon>
        <taxon>Pleosporales incertae sedis</taxon>
        <taxon>Massariosphaeria</taxon>
    </lineage>
</organism>
<comment type="caution">
    <text evidence="3">The sequence shown here is derived from an EMBL/GenBank/DDBJ whole genome shotgun (WGS) entry which is preliminary data.</text>
</comment>
<evidence type="ECO:0000313" key="4">
    <source>
        <dbReference type="Proteomes" id="UP000481861"/>
    </source>
</evidence>
<dbReference type="Proteomes" id="UP000481861">
    <property type="component" value="Unassembled WGS sequence"/>
</dbReference>
<evidence type="ECO:0000313" key="3">
    <source>
        <dbReference type="EMBL" id="KAF2876616.1"/>
    </source>
</evidence>
<dbReference type="AlphaFoldDB" id="A0A7C8MF13"/>
<feature type="chain" id="PRO_5028885367" evidence="2">
    <location>
        <begin position="18"/>
        <end position="282"/>
    </location>
</feature>
<sequence>MRATLGHVLALVGLVAATPGTVILCSQHDLKENCEVVNAFNHCVDFPPSVNGMTKSLFQWSGVHCVYYYQNGCRSDKASRTINTLDTTMYYPNLGRYEWRFRAVKCWVPQPAAEAESRDIDIGSPEAELPNDSDNEPQGFAVDGIPESPQDTAKNLPRLPRRSQPGDVADQLPDRPGAVVIWNTPYTTNSNVAYNAWRDCVDVANDPATTIFQSKGAVCYYWNARGCVGNHARSMDGLQEPRWWTDANKWKHGLVKSMACLPRVDMQLMGDVEEVGGRYEAA</sequence>
<gene>
    <name evidence="3" type="ORF">BDV95DRAFT_232288</name>
</gene>
<dbReference type="EMBL" id="JAADJZ010000003">
    <property type="protein sequence ID" value="KAF2876616.1"/>
    <property type="molecule type" value="Genomic_DNA"/>
</dbReference>
<dbReference type="OrthoDB" id="3799447at2759"/>
<reference evidence="3 4" key="1">
    <citation type="submission" date="2020-01" db="EMBL/GenBank/DDBJ databases">
        <authorList>
            <consortium name="DOE Joint Genome Institute"/>
            <person name="Haridas S."/>
            <person name="Albert R."/>
            <person name="Binder M."/>
            <person name="Bloem J."/>
            <person name="Labutti K."/>
            <person name="Salamov A."/>
            <person name="Andreopoulos B."/>
            <person name="Baker S.E."/>
            <person name="Barry K."/>
            <person name="Bills G."/>
            <person name="Bluhm B.H."/>
            <person name="Cannon C."/>
            <person name="Castanera R."/>
            <person name="Culley D.E."/>
            <person name="Daum C."/>
            <person name="Ezra D."/>
            <person name="Gonzalez J.B."/>
            <person name="Henrissat B."/>
            <person name="Kuo A."/>
            <person name="Liang C."/>
            <person name="Lipzen A."/>
            <person name="Lutzoni F."/>
            <person name="Magnuson J."/>
            <person name="Mondo S."/>
            <person name="Nolan M."/>
            <person name="Ohm R."/>
            <person name="Pangilinan J."/>
            <person name="Park H.-J.H."/>
            <person name="Ramirez L."/>
            <person name="Alfaro M."/>
            <person name="Sun H."/>
            <person name="Tritt A."/>
            <person name="Yoshinaga Y."/>
            <person name="Zwiers L.-H.L."/>
            <person name="Turgeon B.G."/>
            <person name="Goodwin S.B."/>
            <person name="Spatafora J.W."/>
            <person name="Crous P.W."/>
            <person name="Grigoriev I.V."/>
        </authorList>
    </citation>
    <scope>NUCLEOTIDE SEQUENCE [LARGE SCALE GENOMIC DNA]</scope>
    <source>
        <strain evidence="3 4">CBS 611.86</strain>
    </source>
</reference>
<accession>A0A7C8MF13</accession>
<evidence type="ECO:0000256" key="1">
    <source>
        <dbReference type="SAM" id="MobiDB-lite"/>
    </source>
</evidence>